<dbReference type="Proteomes" id="UP000184255">
    <property type="component" value="Unassembled WGS sequence"/>
</dbReference>
<feature type="compositionally biased region" description="Polar residues" evidence="1">
    <location>
        <begin position="305"/>
        <end position="315"/>
    </location>
</feature>
<reference evidence="4" key="1">
    <citation type="journal article" date="2016" name="Genome Biol. Evol.">
        <title>Comparative 'omics' of the Fusarium fujikuroi species complex highlights differences in genetic potential and metabolite synthesis.</title>
        <authorList>
            <person name="Niehaus E.-M."/>
            <person name="Muensterkoetter M."/>
            <person name="Proctor R.H."/>
            <person name="Brown D.W."/>
            <person name="Sharon A."/>
            <person name="Idan Y."/>
            <person name="Oren-Young L."/>
            <person name="Sieber C.M."/>
            <person name="Novak O."/>
            <person name="Pencik A."/>
            <person name="Tarkowska D."/>
            <person name="Hromadova K."/>
            <person name="Freeman S."/>
            <person name="Maymon M."/>
            <person name="Elazar M."/>
            <person name="Youssef S.A."/>
            <person name="El-Shabrawy E.S.M."/>
            <person name="Shalaby A.B.A."/>
            <person name="Houterman P."/>
            <person name="Brock N.L."/>
            <person name="Burkhardt I."/>
            <person name="Tsavkelova E.A."/>
            <person name="Dickschat J.S."/>
            <person name="Galuszka P."/>
            <person name="Gueldener U."/>
            <person name="Tudzynski B."/>
        </authorList>
    </citation>
    <scope>NUCLEOTIDE SEQUENCE [LARGE SCALE GENOMIC DNA]</scope>
    <source>
        <strain evidence="4">MRC7560</strain>
    </source>
</reference>
<sequence>MGKLVGEGLQISFNGKLLSELVTKTSRRMHWLPQDRVVMEQWLRANHTTAFLEDTSDACLQQLAFAIGLDFRRLNEGQKKVVKAKMRSSLKYTLNKLKVSGEVSERWDPEGKQVVLDWTGSSGQTLRGIHDSINNTPCPAPPTHQLLPRAWSTDDHQGRVPGTGNPLPSNQMSQTHPTIPPYSMQMNPVEDDELERAAEEFYRQEDHIDQPPPYSAQANFVEVDLERTTEEFYRARAYLDQFSDLISARDKTKDQDTIAQYISVVPDTRRHSAREVDMSVDRRQAARKESRTAGQELARRRNYINLETQKTSSRSLMPEMAERKSPALHESESTRAHRKFVKELRRGSHMSKTTPKMNEPAVTAVEEATCTRCDEHYQKRLLETSVPDTVPARRQSVRDHRALRQRSCSDNKVLQRPSPSNQKPIQRPSRTVPYKELSLVSLHPDLVNGVKWPKAMWFCLGLLLALVLSCYLFGV</sequence>
<keyword evidence="4" id="KW-1185">Reference proteome</keyword>
<evidence type="ECO:0000313" key="3">
    <source>
        <dbReference type="EMBL" id="CVL07188.1"/>
    </source>
</evidence>
<dbReference type="AlphaFoldDB" id="A0A1L7U8X6"/>
<feature type="compositionally biased region" description="Polar residues" evidence="1">
    <location>
        <begin position="406"/>
        <end position="424"/>
    </location>
</feature>
<dbReference type="RefSeq" id="XP_041690340.1">
    <property type="nucleotide sequence ID" value="XM_041824906.1"/>
</dbReference>
<feature type="region of interest" description="Disordered" evidence="1">
    <location>
        <begin position="279"/>
        <end position="335"/>
    </location>
</feature>
<keyword evidence="2" id="KW-1133">Transmembrane helix</keyword>
<feature type="compositionally biased region" description="Basic and acidic residues" evidence="1">
    <location>
        <begin position="320"/>
        <end position="335"/>
    </location>
</feature>
<keyword evidence="2" id="KW-0472">Membrane</keyword>
<organism evidence="3 4">
    <name type="scientific">Fusarium mangiferae</name>
    <name type="common">Mango malformation disease fungus</name>
    <dbReference type="NCBI Taxonomy" id="192010"/>
    <lineage>
        <taxon>Eukaryota</taxon>
        <taxon>Fungi</taxon>
        <taxon>Dikarya</taxon>
        <taxon>Ascomycota</taxon>
        <taxon>Pezizomycotina</taxon>
        <taxon>Sordariomycetes</taxon>
        <taxon>Hypocreomycetidae</taxon>
        <taxon>Hypocreales</taxon>
        <taxon>Nectriaceae</taxon>
        <taxon>Fusarium</taxon>
        <taxon>Fusarium fujikuroi species complex</taxon>
    </lineage>
</organism>
<evidence type="ECO:0000313" key="4">
    <source>
        <dbReference type="Proteomes" id="UP000184255"/>
    </source>
</evidence>
<accession>A0A1L7U8X6</accession>
<dbReference type="EMBL" id="FCQH01000019">
    <property type="protein sequence ID" value="CVL07188.1"/>
    <property type="molecule type" value="Genomic_DNA"/>
</dbReference>
<gene>
    <name evidence="3" type="ORF">FMAN_15317</name>
</gene>
<proteinExistence type="predicted"/>
<protein>
    <submittedName>
        <fullName evidence="3">Uncharacterized protein</fullName>
    </submittedName>
</protein>
<evidence type="ECO:0000256" key="1">
    <source>
        <dbReference type="SAM" id="MobiDB-lite"/>
    </source>
</evidence>
<keyword evidence="2" id="KW-0812">Transmembrane</keyword>
<comment type="caution">
    <text evidence="3">The sequence shown here is derived from an EMBL/GenBank/DDBJ whole genome shotgun (WGS) entry which is preliminary data.</text>
</comment>
<feature type="compositionally biased region" description="Basic and acidic residues" evidence="1">
    <location>
        <begin position="279"/>
        <end position="291"/>
    </location>
</feature>
<name>A0A1L7U8X6_FUSMA</name>
<dbReference type="VEuPathDB" id="FungiDB:FMAN_15317"/>
<feature type="transmembrane region" description="Helical" evidence="2">
    <location>
        <begin position="455"/>
        <end position="474"/>
    </location>
</feature>
<feature type="region of interest" description="Disordered" evidence="1">
    <location>
        <begin position="393"/>
        <end position="430"/>
    </location>
</feature>
<dbReference type="GeneID" id="65094558"/>
<evidence type="ECO:0000256" key="2">
    <source>
        <dbReference type="SAM" id="Phobius"/>
    </source>
</evidence>